<dbReference type="PATRIC" id="fig|1423715.3.peg.1450"/>
<dbReference type="STRING" id="1423715.FD25_GL001414"/>
<sequence length="209" mass="23348">MTTIDWVRHGQTQANVNRIIQGQLDTTVTTLTTTGEQQVQDLLVHLEMTDYNRLVVSPLQRTRQTAAILTTGSAKTLPLTLDSRLMEGNYGDWTGQPTAELQKRYPAAFDPLTHEVLPNWLPRTKGESYGQIQERVGQLVAELVVKYPYEHILVISHGLTIKVAALMMLGLETSVALPEPRNASLTRTTIDPATGHRYLRGYSLTRLSL</sequence>
<reference evidence="2 3" key="1">
    <citation type="journal article" date="2015" name="Genome Announc.">
        <title>Expanding the biotechnology potential of lactobacilli through comparative genomics of 213 strains and associated genera.</title>
        <authorList>
            <person name="Sun Z."/>
            <person name="Harris H.M."/>
            <person name="McCann A."/>
            <person name="Guo C."/>
            <person name="Argimon S."/>
            <person name="Zhang W."/>
            <person name="Yang X."/>
            <person name="Jeffery I.B."/>
            <person name="Cooney J.C."/>
            <person name="Kagawa T.F."/>
            <person name="Liu W."/>
            <person name="Song Y."/>
            <person name="Salvetti E."/>
            <person name="Wrobel A."/>
            <person name="Rasinkangas P."/>
            <person name="Parkhill J."/>
            <person name="Rea M.C."/>
            <person name="O'Sullivan O."/>
            <person name="Ritari J."/>
            <person name="Douillard F.P."/>
            <person name="Paul Ross R."/>
            <person name="Yang R."/>
            <person name="Briner A.E."/>
            <person name="Felis G.E."/>
            <person name="de Vos W.M."/>
            <person name="Barrangou R."/>
            <person name="Klaenhammer T.R."/>
            <person name="Caufield P.W."/>
            <person name="Cui Y."/>
            <person name="Zhang H."/>
            <person name="O'Toole P.W."/>
        </authorList>
    </citation>
    <scope>NUCLEOTIDE SEQUENCE [LARGE SCALE GENOMIC DNA]</scope>
    <source>
        <strain evidence="2 3">DSM 19394</strain>
    </source>
</reference>
<organism evidence="2 3">
    <name type="scientific">Levilactobacillus acidifarinae DSM 19394 = JCM 15949</name>
    <dbReference type="NCBI Taxonomy" id="1423715"/>
    <lineage>
        <taxon>Bacteria</taxon>
        <taxon>Bacillati</taxon>
        <taxon>Bacillota</taxon>
        <taxon>Bacilli</taxon>
        <taxon>Lactobacillales</taxon>
        <taxon>Lactobacillaceae</taxon>
        <taxon>Levilactobacillus</taxon>
    </lineage>
</organism>
<name>A0A0R1LKQ1_9LACO</name>
<dbReference type="GO" id="GO:0005829">
    <property type="term" value="C:cytosol"/>
    <property type="evidence" value="ECO:0007669"/>
    <property type="project" value="TreeGrafter"/>
</dbReference>
<dbReference type="PANTHER" id="PTHR46517">
    <property type="entry name" value="FRUCTOSE-2,6-BISPHOSPHATASE TIGAR"/>
    <property type="match status" value="1"/>
</dbReference>
<dbReference type="InterPro" id="IPR013078">
    <property type="entry name" value="His_Pase_superF_clade-1"/>
</dbReference>
<dbReference type="GO" id="GO:0045820">
    <property type="term" value="P:negative regulation of glycolytic process"/>
    <property type="evidence" value="ECO:0007669"/>
    <property type="project" value="TreeGrafter"/>
</dbReference>
<evidence type="ECO:0000313" key="3">
    <source>
        <dbReference type="Proteomes" id="UP000051955"/>
    </source>
</evidence>
<dbReference type="GO" id="GO:0043456">
    <property type="term" value="P:regulation of pentose-phosphate shunt"/>
    <property type="evidence" value="ECO:0007669"/>
    <property type="project" value="TreeGrafter"/>
</dbReference>
<keyword evidence="3" id="KW-1185">Reference proteome</keyword>
<dbReference type="CDD" id="cd07067">
    <property type="entry name" value="HP_PGM_like"/>
    <property type="match status" value="1"/>
</dbReference>
<keyword evidence="1" id="KW-0378">Hydrolase</keyword>
<dbReference type="Pfam" id="PF00300">
    <property type="entry name" value="His_Phos_1"/>
    <property type="match status" value="1"/>
</dbReference>
<dbReference type="EMBL" id="AZDV01000028">
    <property type="protein sequence ID" value="KRK94083.1"/>
    <property type="molecule type" value="Genomic_DNA"/>
</dbReference>
<dbReference type="Proteomes" id="UP000051955">
    <property type="component" value="Unassembled WGS sequence"/>
</dbReference>
<dbReference type="Gene3D" id="3.40.50.1240">
    <property type="entry name" value="Phosphoglycerate mutase-like"/>
    <property type="match status" value="1"/>
</dbReference>
<dbReference type="GO" id="GO:0004331">
    <property type="term" value="F:fructose-2,6-bisphosphate 2-phosphatase activity"/>
    <property type="evidence" value="ECO:0007669"/>
    <property type="project" value="TreeGrafter"/>
</dbReference>
<dbReference type="RefSeq" id="WP_057804795.1">
    <property type="nucleotide sequence ID" value="NZ_AZDV01000028.1"/>
</dbReference>
<dbReference type="InterPro" id="IPR051695">
    <property type="entry name" value="Phosphoglycerate_Mutase"/>
</dbReference>
<evidence type="ECO:0000256" key="1">
    <source>
        <dbReference type="ARBA" id="ARBA00022801"/>
    </source>
</evidence>
<dbReference type="SMART" id="SM00855">
    <property type="entry name" value="PGAM"/>
    <property type="match status" value="1"/>
</dbReference>
<accession>A0A0R1LKQ1</accession>
<protein>
    <submittedName>
        <fullName evidence="2">Phosphoglycerate mutase</fullName>
    </submittedName>
</protein>
<gene>
    <name evidence="2" type="ORF">FD25_GL001414</name>
</gene>
<proteinExistence type="predicted"/>
<dbReference type="OrthoDB" id="9782128at2"/>
<dbReference type="PANTHER" id="PTHR46517:SF1">
    <property type="entry name" value="FRUCTOSE-2,6-BISPHOSPHATASE TIGAR"/>
    <property type="match status" value="1"/>
</dbReference>
<dbReference type="SUPFAM" id="SSF53254">
    <property type="entry name" value="Phosphoglycerate mutase-like"/>
    <property type="match status" value="1"/>
</dbReference>
<dbReference type="InterPro" id="IPR029033">
    <property type="entry name" value="His_PPase_superfam"/>
</dbReference>
<comment type="caution">
    <text evidence="2">The sequence shown here is derived from an EMBL/GenBank/DDBJ whole genome shotgun (WGS) entry which is preliminary data.</text>
</comment>
<dbReference type="AlphaFoldDB" id="A0A0R1LKQ1"/>
<evidence type="ECO:0000313" key="2">
    <source>
        <dbReference type="EMBL" id="KRK94083.1"/>
    </source>
</evidence>